<dbReference type="STRING" id="94869.SAMN04488529_11757"/>
<name>A0A1H0VL84_9CLOT</name>
<gene>
    <name evidence="2" type="ORF">SAMN04488529_11757</name>
</gene>
<dbReference type="RefSeq" id="WP_175490905.1">
    <property type="nucleotide sequence ID" value="NZ_FNJM01000017.1"/>
</dbReference>
<reference evidence="2 3" key="1">
    <citation type="submission" date="2016-10" db="EMBL/GenBank/DDBJ databases">
        <authorList>
            <person name="de Groot N.N."/>
        </authorList>
    </citation>
    <scope>NUCLEOTIDE SEQUENCE [LARGE SCALE GENOMIC DNA]</scope>
    <source>
        <strain evidence="2 3">DSM 12272</strain>
    </source>
</reference>
<dbReference type="AlphaFoldDB" id="A0A1H0VL84"/>
<proteinExistence type="predicted"/>
<keyword evidence="3" id="KW-1185">Reference proteome</keyword>
<sequence>MGLAMIVIGIGILVLYFIIKLAVKDAIKESSVDLENSMKESVKSSLLEYDWAKNNKE</sequence>
<evidence type="ECO:0000256" key="1">
    <source>
        <dbReference type="SAM" id="Phobius"/>
    </source>
</evidence>
<evidence type="ECO:0000313" key="3">
    <source>
        <dbReference type="Proteomes" id="UP000198597"/>
    </source>
</evidence>
<keyword evidence="1" id="KW-0812">Transmembrane</keyword>
<feature type="transmembrane region" description="Helical" evidence="1">
    <location>
        <begin position="6"/>
        <end position="23"/>
    </location>
</feature>
<keyword evidence="1" id="KW-1133">Transmembrane helix</keyword>
<evidence type="ECO:0000313" key="2">
    <source>
        <dbReference type="EMBL" id="SDP79084.1"/>
    </source>
</evidence>
<dbReference type="EMBL" id="FNJM01000017">
    <property type="protein sequence ID" value="SDP79084.1"/>
    <property type="molecule type" value="Genomic_DNA"/>
</dbReference>
<keyword evidence="1" id="KW-0472">Membrane</keyword>
<protein>
    <submittedName>
        <fullName evidence="2">Uncharacterized protein</fullName>
    </submittedName>
</protein>
<accession>A0A1H0VL84</accession>
<dbReference type="Proteomes" id="UP000198597">
    <property type="component" value="Unassembled WGS sequence"/>
</dbReference>
<organism evidence="2 3">
    <name type="scientific">Clostridium gasigenes</name>
    <dbReference type="NCBI Taxonomy" id="94869"/>
    <lineage>
        <taxon>Bacteria</taxon>
        <taxon>Bacillati</taxon>
        <taxon>Bacillota</taxon>
        <taxon>Clostridia</taxon>
        <taxon>Eubacteriales</taxon>
        <taxon>Clostridiaceae</taxon>
        <taxon>Clostridium</taxon>
    </lineage>
</organism>